<dbReference type="GO" id="GO:0005524">
    <property type="term" value="F:ATP binding"/>
    <property type="evidence" value="ECO:0007669"/>
    <property type="project" value="UniProtKB-KW"/>
</dbReference>
<dbReference type="InterPro" id="IPR001208">
    <property type="entry name" value="MCM_dom"/>
</dbReference>
<dbReference type="SMART" id="SM00350">
    <property type="entry name" value="MCM"/>
    <property type="match status" value="1"/>
</dbReference>
<dbReference type="Pfam" id="PF00493">
    <property type="entry name" value="MCM"/>
    <property type="match status" value="1"/>
</dbReference>
<feature type="region of interest" description="Disordered" evidence="9">
    <location>
        <begin position="777"/>
        <end position="796"/>
    </location>
</feature>
<keyword evidence="12" id="KW-1185">Reference proteome</keyword>
<evidence type="ECO:0000313" key="12">
    <source>
        <dbReference type="Proteomes" id="UP000326759"/>
    </source>
</evidence>
<evidence type="ECO:0000259" key="10">
    <source>
        <dbReference type="PROSITE" id="PS50051"/>
    </source>
</evidence>
<dbReference type="PANTHER" id="PTHR11630">
    <property type="entry name" value="DNA REPLICATION LICENSING FACTOR MCM FAMILY MEMBER"/>
    <property type="match status" value="1"/>
</dbReference>
<dbReference type="InterPro" id="IPR031327">
    <property type="entry name" value="MCM"/>
</dbReference>
<evidence type="ECO:0000256" key="7">
    <source>
        <dbReference type="RuleBase" id="RU004070"/>
    </source>
</evidence>
<dbReference type="PANTHER" id="PTHR11630:SF48">
    <property type="entry name" value="DNA HELICASE MCM9"/>
    <property type="match status" value="1"/>
</dbReference>
<sequence length="796" mass="89807">MLTIFDAALTKGLSQLYDREISDRHLTLKLNVHVRLTGLPRYPELYRHSIPHSIDVNRILCLTGTVVRTISPKMLEYQREYFCSKCKHTFTVKADYSLYYQLRKPPRCPNPNTCYSTNFSPSCNEQKFSHTKDYQEIKIQEQAQKLLVGTIPRSIWVTLEDDLVDLAKPGDEVLVGVVLQRWQTVGKGSQPTIELVIKANNITVHNKQRTENTITKEIKSEFEDYWRRHEHDILLGRNKILASFCPQIYGLYLVKLCAAVVIAGGVQKIDVNGTRTRGESHLLLVGDPYISSLVPRCVLTTGIGTTSAGLTVSAVREEGEWALEAGALVLADGGICCIDEFNSIREVDRAAIHEAMEQQTISVAKAGIVCKLNSRCSIVAATNPKGHYDTNESLNVNVALASPLLSRFDIILVLLDSRNSEWDKVVSSYILEGKDPLVDASREMDKNLWSLEQLRSYFCCIKTIQPKMTRDAHLILTKYYQLQRQTDNRDQARTTIRLLESLVRLSQGHARLLMKEEVTAIDAVVAVTLIEASMCGASLIKGGNALHTSFPSSPREEYRKQVQVILQALGLLDILTKEIERLNNEQKLKQNTEINVSLPRRIPVESPATSFASSSIIKKSFIPDTASFSNILEMDESFMKEGKDIFDYFDSETEKEGKKSKFKQQKISAKTKEKPKRGRIKKDTSSSTEGNILKTHDPNKNNKNKRKEVEDSPKFPSKYSKLSELKSFNRFNKLSVGENTRNDLKNNEAENTGAENLSHDVSIGKLSQDLMDISDFDLSNNSPVYKSNRKTFQIQS</sequence>
<name>A0A5N5T1Y8_9CRUS</name>
<keyword evidence="6 7" id="KW-0238">DNA-binding</keyword>
<dbReference type="Proteomes" id="UP000326759">
    <property type="component" value="Unassembled WGS sequence"/>
</dbReference>
<proteinExistence type="inferred from homology"/>
<dbReference type="GO" id="GO:0005634">
    <property type="term" value="C:nucleus"/>
    <property type="evidence" value="ECO:0007669"/>
    <property type="project" value="UniProtKB-SubCell"/>
</dbReference>
<dbReference type="PROSITE" id="PS50051">
    <property type="entry name" value="MCM_2"/>
    <property type="match status" value="1"/>
</dbReference>
<evidence type="ECO:0000256" key="8">
    <source>
        <dbReference type="SAM" id="Coils"/>
    </source>
</evidence>
<dbReference type="InterPro" id="IPR027417">
    <property type="entry name" value="P-loop_NTPase"/>
</dbReference>
<dbReference type="GO" id="GO:0003697">
    <property type="term" value="F:single-stranded DNA binding"/>
    <property type="evidence" value="ECO:0007669"/>
    <property type="project" value="TreeGrafter"/>
</dbReference>
<evidence type="ECO:0000256" key="3">
    <source>
        <dbReference type="ARBA" id="ARBA00022741"/>
    </source>
</evidence>
<evidence type="ECO:0000256" key="4">
    <source>
        <dbReference type="ARBA" id="ARBA00022806"/>
    </source>
</evidence>
<comment type="caution">
    <text evidence="11">The sequence shown here is derived from an EMBL/GenBank/DDBJ whole genome shotgun (WGS) entry which is preliminary data.</text>
</comment>
<accession>A0A5N5T1Y8</accession>
<keyword evidence="2" id="KW-0235">DNA replication</keyword>
<reference evidence="11 12" key="1">
    <citation type="journal article" date="2019" name="PLoS Biol.">
        <title>Sex chromosomes control vertical transmission of feminizing Wolbachia symbionts in an isopod.</title>
        <authorList>
            <person name="Becking T."/>
            <person name="Chebbi M.A."/>
            <person name="Giraud I."/>
            <person name="Moumen B."/>
            <person name="Laverre T."/>
            <person name="Caubet Y."/>
            <person name="Peccoud J."/>
            <person name="Gilbert C."/>
            <person name="Cordaux R."/>
        </authorList>
    </citation>
    <scope>NUCLEOTIDE SEQUENCE [LARGE SCALE GENOMIC DNA]</scope>
    <source>
        <strain evidence="11">ANa2</strain>
        <tissue evidence="11">Whole body excluding digestive tract and cuticle</tissue>
    </source>
</reference>
<dbReference type="GO" id="GO:0042555">
    <property type="term" value="C:MCM complex"/>
    <property type="evidence" value="ECO:0007669"/>
    <property type="project" value="TreeGrafter"/>
</dbReference>
<dbReference type="EMBL" id="SEYY01018830">
    <property type="protein sequence ID" value="KAB7498940.1"/>
    <property type="molecule type" value="Genomic_DNA"/>
</dbReference>
<dbReference type="SUPFAM" id="SSF52540">
    <property type="entry name" value="P-loop containing nucleoside triphosphate hydrolases"/>
    <property type="match status" value="1"/>
</dbReference>
<keyword evidence="5 7" id="KW-0067">ATP-binding</keyword>
<dbReference type="GO" id="GO:0017116">
    <property type="term" value="F:single-stranded DNA helicase activity"/>
    <property type="evidence" value="ECO:0007669"/>
    <property type="project" value="TreeGrafter"/>
</dbReference>
<dbReference type="InterPro" id="IPR041562">
    <property type="entry name" value="MCM_lid"/>
</dbReference>
<protein>
    <recommendedName>
        <fullName evidence="1">DNA helicase</fullName>
        <ecNumber evidence="1">3.6.4.12</ecNumber>
    </recommendedName>
</protein>
<dbReference type="InterPro" id="IPR033762">
    <property type="entry name" value="MCM_OB"/>
</dbReference>
<keyword evidence="8" id="KW-0175">Coiled coil</keyword>
<dbReference type="PRINTS" id="PR01657">
    <property type="entry name" value="MCMFAMILY"/>
</dbReference>
<dbReference type="GO" id="GO:0006260">
    <property type="term" value="P:DNA replication"/>
    <property type="evidence" value="ECO:0007669"/>
    <property type="project" value="InterPro"/>
</dbReference>
<dbReference type="SUPFAM" id="SSF50249">
    <property type="entry name" value="Nucleic acid-binding proteins"/>
    <property type="match status" value="1"/>
</dbReference>
<evidence type="ECO:0000256" key="2">
    <source>
        <dbReference type="ARBA" id="ARBA00022705"/>
    </source>
</evidence>
<evidence type="ECO:0000256" key="6">
    <source>
        <dbReference type="ARBA" id="ARBA00023125"/>
    </source>
</evidence>
<keyword evidence="4 11" id="KW-0378">Hydrolase</keyword>
<dbReference type="EC" id="3.6.4.12" evidence="1"/>
<keyword evidence="3 7" id="KW-0547">Nucleotide-binding</keyword>
<dbReference type="InterPro" id="IPR018525">
    <property type="entry name" value="MCM_CS"/>
</dbReference>
<dbReference type="PROSITE" id="PS00847">
    <property type="entry name" value="MCM_1"/>
    <property type="match status" value="1"/>
</dbReference>
<comment type="similarity">
    <text evidence="7">Belongs to the MCM family.</text>
</comment>
<dbReference type="OrthoDB" id="271325at2759"/>
<feature type="coiled-coil region" evidence="8">
    <location>
        <begin position="565"/>
        <end position="592"/>
    </location>
</feature>
<feature type="region of interest" description="Disordered" evidence="9">
    <location>
        <begin position="657"/>
        <end position="717"/>
    </location>
</feature>
<dbReference type="FunFam" id="3.40.50.300:FF:000671">
    <property type="entry name" value="DNA helicase MCM9 isoform X1"/>
    <property type="match status" value="1"/>
</dbReference>
<evidence type="ECO:0000256" key="1">
    <source>
        <dbReference type="ARBA" id="ARBA00012551"/>
    </source>
</evidence>
<dbReference type="Pfam" id="PF17207">
    <property type="entry name" value="MCM_OB"/>
    <property type="match status" value="1"/>
</dbReference>
<dbReference type="AlphaFoldDB" id="A0A5N5T1Y8"/>
<keyword evidence="4 11" id="KW-0347">Helicase</keyword>
<dbReference type="InterPro" id="IPR012340">
    <property type="entry name" value="NA-bd_OB-fold"/>
</dbReference>
<feature type="non-terminal residue" evidence="11">
    <location>
        <position position="796"/>
    </location>
</feature>
<evidence type="ECO:0000256" key="9">
    <source>
        <dbReference type="SAM" id="MobiDB-lite"/>
    </source>
</evidence>
<evidence type="ECO:0000313" key="11">
    <source>
        <dbReference type="EMBL" id="KAB7498940.1"/>
    </source>
</evidence>
<organism evidence="11 12">
    <name type="scientific">Armadillidium nasatum</name>
    <dbReference type="NCBI Taxonomy" id="96803"/>
    <lineage>
        <taxon>Eukaryota</taxon>
        <taxon>Metazoa</taxon>
        <taxon>Ecdysozoa</taxon>
        <taxon>Arthropoda</taxon>
        <taxon>Crustacea</taxon>
        <taxon>Multicrustacea</taxon>
        <taxon>Malacostraca</taxon>
        <taxon>Eumalacostraca</taxon>
        <taxon>Peracarida</taxon>
        <taxon>Isopoda</taxon>
        <taxon>Oniscidea</taxon>
        <taxon>Crinocheta</taxon>
        <taxon>Armadillidiidae</taxon>
        <taxon>Armadillidium</taxon>
    </lineage>
</organism>
<dbReference type="Gene3D" id="2.40.50.140">
    <property type="entry name" value="Nucleic acid-binding proteins"/>
    <property type="match status" value="1"/>
</dbReference>
<dbReference type="Gene3D" id="2.20.28.10">
    <property type="match status" value="1"/>
</dbReference>
<feature type="domain" description="MCM C-terminal AAA(+) ATPase" evidence="10">
    <location>
        <begin position="236"/>
        <end position="430"/>
    </location>
</feature>
<dbReference type="Pfam" id="PF17855">
    <property type="entry name" value="MCM_lid"/>
    <property type="match status" value="1"/>
</dbReference>
<evidence type="ECO:0000256" key="5">
    <source>
        <dbReference type="ARBA" id="ARBA00022840"/>
    </source>
</evidence>
<dbReference type="GO" id="GO:0016787">
    <property type="term" value="F:hydrolase activity"/>
    <property type="evidence" value="ECO:0007669"/>
    <property type="project" value="UniProtKB-KW"/>
</dbReference>
<dbReference type="Gene3D" id="3.40.50.300">
    <property type="entry name" value="P-loop containing nucleotide triphosphate hydrolases"/>
    <property type="match status" value="1"/>
</dbReference>
<gene>
    <name evidence="11" type="primary">mcm9</name>
    <name evidence="11" type="ORF">Anas_03515</name>
</gene>
<dbReference type="GO" id="GO:0000724">
    <property type="term" value="P:double-strand break repair via homologous recombination"/>
    <property type="evidence" value="ECO:0007669"/>
    <property type="project" value="TreeGrafter"/>
</dbReference>